<keyword evidence="3" id="KW-0378">Hydrolase</keyword>
<dbReference type="InterPro" id="IPR043795">
    <property type="entry name" value="N-alpha-Ac-DABA-like"/>
</dbReference>
<dbReference type="Proteomes" id="UP000236745">
    <property type="component" value="Unassembled WGS sequence"/>
</dbReference>
<dbReference type="EMBL" id="FNVQ01000004">
    <property type="protein sequence ID" value="SEG78587.1"/>
    <property type="molecule type" value="Genomic_DNA"/>
</dbReference>
<keyword evidence="2" id="KW-0479">Metal-binding</keyword>
<dbReference type="AlphaFoldDB" id="A0A1H6D0D3"/>
<dbReference type="CDD" id="cd06252">
    <property type="entry name" value="M14_ASTE_ASPA-like"/>
    <property type="match status" value="1"/>
</dbReference>
<dbReference type="InterPro" id="IPR053138">
    <property type="entry name" value="N-alpha-Ac-DABA_deacetylase"/>
</dbReference>
<dbReference type="PIRSF" id="PIRSF039012">
    <property type="entry name" value="ASP"/>
    <property type="match status" value="1"/>
</dbReference>
<feature type="domain" description="Succinylglutamate desuccinylase/Aspartoacylase catalytic" evidence="5">
    <location>
        <begin position="47"/>
        <end position="234"/>
    </location>
</feature>
<evidence type="ECO:0000256" key="1">
    <source>
        <dbReference type="ARBA" id="ARBA00001947"/>
    </source>
</evidence>
<dbReference type="InterPro" id="IPR055438">
    <property type="entry name" value="AstE_AspA_cat"/>
</dbReference>
<dbReference type="Gene3D" id="3.40.630.10">
    <property type="entry name" value="Zn peptidases"/>
    <property type="match status" value="1"/>
</dbReference>
<reference evidence="6 7" key="1">
    <citation type="submission" date="2016-10" db="EMBL/GenBank/DDBJ databases">
        <authorList>
            <person name="de Groot N.N."/>
        </authorList>
    </citation>
    <scope>NUCLEOTIDE SEQUENCE [LARGE SCALE GENOMIC DNA]</scope>
    <source>
        <strain evidence="6 7">DSM 22012</strain>
    </source>
</reference>
<evidence type="ECO:0000313" key="7">
    <source>
        <dbReference type="Proteomes" id="UP000236745"/>
    </source>
</evidence>
<dbReference type="SUPFAM" id="SSF53187">
    <property type="entry name" value="Zn-dependent exopeptidases"/>
    <property type="match status" value="1"/>
</dbReference>
<evidence type="ECO:0000259" key="5">
    <source>
        <dbReference type="Pfam" id="PF24827"/>
    </source>
</evidence>
<dbReference type="OrthoDB" id="9782876at2"/>
<dbReference type="GO" id="GO:0016811">
    <property type="term" value="F:hydrolase activity, acting on carbon-nitrogen (but not peptide) bonds, in linear amides"/>
    <property type="evidence" value="ECO:0007669"/>
    <property type="project" value="InterPro"/>
</dbReference>
<dbReference type="PANTHER" id="PTHR37326:SF1">
    <property type="entry name" value="BLL3975 PROTEIN"/>
    <property type="match status" value="1"/>
</dbReference>
<sequence>MRNNPITPTIDFDKDGIQHGFLRLPYSRNDSAWGAVMIPVTQFKNGDGPTALMTGGNHGDEYEGPIALYNFANRTDIESFHGRVIVVPAMNFPAFQAATRVSPVDQLNLNRIFPGRPDGSLSEVIADYFSRTLVPMADYVLDIHSGGKTLDFVPFAASHILDDKQQQAACEEAARAFGAPHYLQMLEIDAAGLYDTMVEEAGKVFVTTELGGGGTSSPYTVEIARRGVDNFLIHAGILNADPQMPKHDSVSLDMPDFRSFIFCEHAGLVEPCVALGDIVHEGDLVARIHSTERTSPELPAEYRAPRDGMVICRHVPSLIKIGDCLNVIAEVV</sequence>
<dbReference type="PANTHER" id="PTHR37326">
    <property type="entry name" value="BLL3975 PROTEIN"/>
    <property type="match status" value="1"/>
</dbReference>
<dbReference type="RefSeq" id="WP_104004748.1">
    <property type="nucleotide sequence ID" value="NZ_FNVQ01000004.1"/>
</dbReference>
<dbReference type="NCBIfam" id="TIGR02994">
    <property type="entry name" value="ectoine_eutE"/>
    <property type="match status" value="1"/>
</dbReference>
<keyword evidence="7" id="KW-1185">Reference proteome</keyword>
<gene>
    <name evidence="6" type="ORF">SAMN05444390_104385</name>
</gene>
<evidence type="ECO:0000256" key="4">
    <source>
        <dbReference type="ARBA" id="ARBA00022833"/>
    </source>
</evidence>
<organism evidence="6 7">
    <name type="scientific">Marinobacterium lutimaris</name>
    <dbReference type="NCBI Taxonomy" id="568106"/>
    <lineage>
        <taxon>Bacteria</taxon>
        <taxon>Pseudomonadati</taxon>
        <taxon>Pseudomonadota</taxon>
        <taxon>Gammaproteobacteria</taxon>
        <taxon>Oceanospirillales</taxon>
        <taxon>Oceanospirillaceae</taxon>
        <taxon>Marinobacterium</taxon>
    </lineage>
</organism>
<evidence type="ECO:0000313" key="6">
    <source>
        <dbReference type="EMBL" id="SEG78587.1"/>
    </source>
</evidence>
<dbReference type="Pfam" id="PF24827">
    <property type="entry name" value="AstE_AspA_cat"/>
    <property type="match status" value="1"/>
</dbReference>
<keyword evidence="4" id="KW-0862">Zinc</keyword>
<protein>
    <submittedName>
        <fullName evidence="6">N-alpha-acetyl-L-2,4-diaminobutyrate deacetylase</fullName>
    </submittedName>
</protein>
<accession>A0A1H6D0D3</accession>
<evidence type="ECO:0000256" key="2">
    <source>
        <dbReference type="ARBA" id="ARBA00022723"/>
    </source>
</evidence>
<evidence type="ECO:0000256" key="3">
    <source>
        <dbReference type="ARBA" id="ARBA00022801"/>
    </source>
</evidence>
<dbReference type="GO" id="GO:0046872">
    <property type="term" value="F:metal ion binding"/>
    <property type="evidence" value="ECO:0007669"/>
    <property type="project" value="UniProtKB-KW"/>
</dbReference>
<proteinExistence type="predicted"/>
<comment type="cofactor">
    <cofactor evidence="1">
        <name>Zn(2+)</name>
        <dbReference type="ChEBI" id="CHEBI:29105"/>
    </cofactor>
</comment>
<dbReference type="InterPro" id="IPR014336">
    <property type="entry name" value="DoeB"/>
</dbReference>
<name>A0A1H6D0D3_9GAMM</name>
<dbReference type="GO" id="GO:0016788">
    <property type="term" value="F:hydrolase activity, acting on ester bonds"/>
    <property type="evidence" value="ECO:0007669"/>
    <property type="project" value="InterPro"/>
</dbReference>